<comment type="caution">
    <text evidence="1">The sequence shown here is derived from an EMBL/GenBank/DDBJ whole genome shotgun (WGS) entry which is preliminary data.</text>
</comment>
<dbReference type="Proteomes" id="UP000696573">
    <property type="component" value="Unassembled WGS sequence"/>
</dbReference>
<dbReference type="EMBL" id="CABFNQ020000734">
    <property type="protein sequence ID" value="CAH0028670.1"/>
    <property type="molecule type" value="Genomic_DNA"/>
</dbReference>
<evidence type="ECO:0000313" key="2">
    <source>
        <dbReference type="Proteomes" id="UP000696573"/>
    </source>
</evidence>
<organism evidence="1 2">
    <name type="scientific">Clonostachys rhizophaga</name>
    <dbReference type="NCBI Taxonomy" id="160324"/>
    <lineage>
        <taxon>Eukaryota</taxon>
        <taxon>Fungi</taxon>
        <taxon>Dikarya</taxon>
        <taxon>Ascomycota</taxon>
        <taxon>Pezizomycotina</taxon>
        <taxon>Sordariomycetes</taxon>
        <taxon>Hypocreomycetidae</taxon>
        <taxon>Hypocreales</taxon>
        <taxon>Bionectriaceae</taxon>
        <taxon>Clonostachys</taxon>
    </lineage>
</organism>
<keyword evidence="2" id="KW-1185">Reference proteome</keyword>
<dbReference type="SUPFAM" id="SSF52047">
    <property type="entry name" value="RNI-like"/>
    <property type="match status" value="1"/>
</dbReference>
<protein>
    <submittedName>
        <fullName evidence="1">Uncharacterized protein</fullName>
    </submittedName>
</protein>
<name>A0A9N9VRJ4_9HYPO</name>
<dbReference type="InterPro" id="IPR032675">
    <property type="entry name" value="LRR_dom_sf"/>
</dbReference>
<gene>
    <name evidence="1" type="ORF">CRHIZ90672A_00012137</name>
</gene>
<reference evidence="1" key="1">
    <citation type="submission" date="2021-10" db="EMBL/GenBank/DDBJ databases">
        <authorList>
            <person name="Piombo E."/>
        </authorList>
    </citation>
    <scope>NUCLEOTIDE SEQUENCE</scope>
</reference>
<accession>A0A9N9VRJ4</accession>
<dbReference type="Gene3D" id="3.80.10.10">
    <property type="entry name" value="Ribonuclease Inhibitor"/>
    <property type="match status" value="1"/>
</dbReference>
<dbReference type="OrthoDB" id="5151044at2759"/>
<sequence length="397" mass="45807">MSRNGITESLPSYFEELPTETIWMIASLCNHKTIAALAATSSHIRLKVLLRIHRKIRLTGHQNSLEGQLNDFLEHHTPIKPRVCSTSTIRSATISVFEKPEENIIWAGLYAGANSRPTLLETRRTLPISEVLQAMPNLRSLSLHLKFLDPLQELELYDGMQKAGDTEVQYLRIDSSMRVMEKLLGSCPALTTLDIDHAVTLEQLQNIPPSVKRLAVTLHLDTNNSMVWIPSLCVENIRHIVRLNSGLEELILRDSEKNFSPFDRSAIEDGRGLDELFKDTFYEAVEELSQLPNLKQLAICVWKSVPLQILNHTQRFLLNKHEWYKDWYQDCLRRLGEALPHLQRICILCDFPYFWQGTRRMPEGTLFTQEIMKGDRQTFPGTFERYSLELELPMAQW</sequence>
<dbReference type="AlphaFoldDB" id="A0A9N9VRJ4"/>
<proteinExistence type="predicted"/>
<evidence type="ECO:0000313" key="1">
    <source>
        <dbReference type="EMBL" id="CAH0028670.1"/>
    </source>
</evidence>